<dbReference type="AlphaFoldDB" id="A0A1G9FXD4"/>
<dbReference type="SUPFAM" id="SSF160904">
    <property type="entry name" value="Jann2411-like"/>
    <property type="match status" value="1"/>
</dbReference>
<dbReference type="RefSeq" id="WP_176953266.1">
    <property type="nucleotide sequence ID" value="NZ_FNGF01000002.1"/>
</dbReference>
<dbReference type="PANTHER" id="PTHR35525:SF3">
    <property type="entry name" value="BLL6575 PROTEIN"/>
    <property type="match status" value="1"/>
</dbReference>
<dbReference type="InterPro" id="IPR010852">
    <property type="entry name" value="ABATE"/>
</dbReference>
<dbReference type="InterPro" id="IPR023286">
    <property type="entry name" value="ABATE_dom_sf"/>
</dbReference>
<dbReference type="EMBL" id="FNGF01000002">
    <property type="protein sequence ID" value="SDK93018.1"/>
    <property type="molecule type" value="Genomic_DNA"/>
</dbReference>
<accession>A0A1G9FXD4</accession>
<keyword evidence="3" id="KW-1185">Reference proteome</keyword>
<dbReference type="Gene3D" id="1.10.3300.10">
    <property type="entry name" value="Jann2411-like domain"/>
    <property type="match status" value="1"/>
</dbReference>
<organism evidence="2 3">
    <name type="scientific">Glycomyces sambucus</name>
    <dbReference type="NCBI Taxonomy" id="380244"/>
    <lineage>
        <taxon>Bacteria</taxon>
        <taxon>Bacillati</taxon>
        <taxon>Actinomycetota</taxon>
        <taxon>Actinomycetes</taxon>
        <taxon>Glycomycetales</taxon>
        <taxon>Glycomycetaceae</taxon>
        <taxon>Glycomyces</taxon>
    </lineage>
</organism>
<dbReference type="PANTHER" id="PTHR35525">
    <property type="entry name" value="BLL6575 PROTEIN"/>
    <property type="match status" value="1"/>
</dbReference>
<dbReference type="Proteomes" id="UP000198662">
    <property type="component" value="Unassembled WGS sequence"/>
</dbReference>
<reference evidence="3" key="1">
    <citation type="submission" date="2016-10" db="EMBL/GenBank/DDBJ databases">
        <authorList>
            <person name="Varghese N."/>
            <person name="Submissions S."/>
        </authorList>
    </citation>
    <scope>NUCLEOTIDE SEQUENCE [LARGE SCALE GENOMIC DNA]</scope>
    <source>
        <strain evidence="3">CGMCC 4.3147</strain>
    </source>
</reference>
<evidence type="ECO:0000313" key="2">
    <source>
        <dbReference type="EMBL" id="SDK93018.1"/>
    </source>
</evidence>
<proteinExistence type="predicted"/>
<dbReference type="InterPro" id="IPR021005">
    <property type="entry name" value="Znf_CGNR"/>
</dbReference>
<evidence type="ECO:0000259" key="1">
    <source>
        <dbReference type="Pfam" id="PF11706"/>
    </source>
</evidence>
<name>A0A1G9FXD4_9ACTN</name>
<sequence length="172" mass="19090">MVNNAGDQAAPGALEALRALLNTWRIPNDTREAEDRFEAYADDAGWSHAERRELLSLRDELRRVVERTADTDAVVNDWTVRLDVRPRVSGDGVGFVHRGGPAGDMVTAALDAIAAGRWHRLKACPDCRWVFYDHSRNGAKRWCLMTAGGPDGRSCGSIAKVRAHRQRARDAE</sequence>
<evidence type="ECO:0000313" key="3">
    <source>
        <dbReference type="Proteomes" id="UP000198662"/>
    </source>
</evidence>
<feature type="domain" description="Zinc finger CGNR" evidence="1">
    <location>
        <begin position="120"/>
        <end position="167"/>
    </location>
</feature>
<dbReference type="Pfam" id="PF11706">
    <property type="entry name" value="zf-CGNR"/>
    <property type="match status" value="1"/>
</dbReference>
<dbReference type="STRING" id="380244.SAMN05216298_2088"/>
<protein>
    <submittedName>
        <fullName evidence="2">CGNR zinc finger domain-containing protein</fullName>
    </submittedName>
</protein>
<gene>
    <name evidence="2" type="ORF">SAMN05216298_2088</name>
</gene>